<keyword evidence="5 7" id="KW-0472">Membrane</keyword>
<dbReference type="InterPro" id="IPR001708">
    <property type="entry name" value="YidC/ALB3/OXA1/COX18"/>
</dbReference>
<dbReference type="PANTHER" id="PTHR12428:SF65">
    <property type="entry name" value="CYTOCHROME C OXIDASE ASSEMBLY PROTEIN COX18, MITOCHONDRIAL"/>
    <property type="match status" value="1"/>
</dbReference>
<dbReference type="EMBL" id="SFCI01000003">
    <property type="protein sequence ID" value="TFY83961.1"/>
    <property type="molecule type" value="Genomic_DNA"/>
</dbReference>
<dbReference type="GO" id="GO:0033617">
    <property type="term" value="P:mitochondrial respiratory chain complex IV assembly"/>
    <property type="evidence" value="ECO:0007669"/>
    <property type="project" value="TreeGrafter"/>
</dbReference>
<evidence type="ECO:0000256" key="4">
    <source>
        <dbReference type="ARBA" id="ARBA00022989"/>
    </source>
</evidence>
<evidence type="ECO:0000256" key="3">
    <source>
        <dbReference type="ARBA" id="ARBA00022692"/>
    </source>
</evidence>
<accession>A0A4Z0AC12</accession>
<comment type="caution">
    <text evidence="8">The sequence shown here is derived from an EMBL/GenBank/DDBJ whole genome shotgun (WGS) entry which is preliminary data.</text>
</comment>
<dbReference type="GO" id="GO:0032979">
    <property type="term" value="P:protein insertion into mitochondrial inner membrane from matrix"/>
    <property type="evidence" value="ECO:0007669"/>
    <property type="project" value="TreeGrafter"/>
</dbReference>
<reference evidence="8 9" key="1">
    <citation type="submission" date="2019-02" db="EMBL/GenBank/DDBJ databases">
        <title>Genome sequencing of the rare red list fungi Hericium alpestre (H. flagellum).</title>
        <authorList>
            <person name="Buettner E."/>
            <person name="Kellner H."/>
        </authorList>
    </citation>
    <scope>NUCLEOTIDE SEQUENCE [LARGE SCALE GENOMIC DNA]</scope>
    <source>
        <strain evidence="8 9">DSM 108284</strain>
    </source>
</reference>
<evidence type="ECO:0000256" key="7">
    <source>
        <dbReference type="SAM" id="Phobius"/>
    </source>
</evidence>
<organism evidence="8 9">
    <name type="scientific">Hericium alpestre</name>
    <dbReference type="NCBI Taxonomy" id="135208"/>
    <lineage>
        <taxon>Eukaryota</taxon>
        <taxon>Fungi</taxon>
        <taxon>Dikarya</taxon>
        <taxon>Basidiomycota</taxon>
        <taxon>Agaricomycotina</taxon>
        <taxon>Agaricomycetes</taxon>
        <taxon>Russulales</taxon>
        <taxon>Hericiaceae</taxon>
        <taxon>Hericium</taxon>
    </lineage>
</organism>
<keyword evidence="4 7" id="KW-1133">Transmembrane helix</keyword>
<dbReference type="Proteomes" id="UP000298061">
    <property type="component" value="Unassembled WGS sequence"/>
</dbReference>
<dbReference type="OrthoDB" id="2436667at2759"/>
<comment type="subcellular location">
    <subcellularLocation>
        <location evidence="1">Membrane</location>
        <topology evidence="1">Multi-pass membrane protein</topology>
    </subcellularLocation>
</comment>
<dbReference type="PANTHER" id="PTHR12428">
    <property type="entry name" value="OXA1"/>
    <property type="match status" value="1"/>
</dbReference>
<dbReference type="GO" id="GO:0005743">
    <property type="term" value="C:mitochondrial inner membrane"/>
    <property type="evidence" value="ECO:0007669"/>
    <property type="project" value="TreeGrafter"/>
</dbReference>
<evidence type="ECO:0000313" key="9">
    <source>
        <dbReference type="Proteomes" id="UP000298061"/>
    </source>
</evidence>
<evidence type="ECO:0000256" key="2">
    <source>
        <dbReference type="ARBA" id="ARBA00009877"/>
    </source>
</evidence>
<evidence type="ECO:0000256" key="5">
    <source>
        <dbReference type="ARBA" id="ARBA00023136"/>
    </source>
</evidence>
<feature type="region of interest" description="Disordered" evidence="6">
    <location>
        <begin position="136"/>
        <end position="164"/>
    </location>
</feature>
<dbReference type="AlphaFoldDB" id="A0A4Z0AC12"/>
<comment type="similarity">
    <text evidence="2">Belongs to the OXA1/ALB3/YidC family.</text>
</comment>
<keyword evidence="3 7" id="KW-0812">Transmembrane</keyword>
<dbReference type="STRING" id="135208.A0A4Z0AC12"/>
<feature type="transmembrane region" description="Helical" evidence="7">
    <location>
        <begin position="104"/>
        <end position="124"/>
    </location>
</feature>
<evidence type="ECO:0000313" key="8">
    <source>
        <dbReference type="EMBL" id="TFY83961.1"/>
    </source>
</evidence>
<protein>
    <submittedName>
        <fullName evidence="8">Uncharacterized protein</fullName>
    </submittedName>
</protein>
<evidence type="ECO:0000256" key="6">
    <source>
        <dbReference type="SAM" id="MobiDB-lite"/>
    </source>
</evidence>
<keyword evidence="9" id="KW-1185">Reference proteome</keyword>
<gene>
    <name evidence="8" type="ORF">EWM64_g67</name>
</gene>
<feature type="compositionally biased region" description="Pro residues" evidence="6">
    <location>
        <begin position="143"/>
        <end position="154"/>
    </location>
</feature>
<sequence>MLVPPVTQLPVFVGTSIVLSSICQPPTVFDSESFLTLTSLAHADPTATLPVVLGLREKQEEKRLAEKRAQGHIVIEPRKVVRTGLRILSIGRILVASMVPGGVVLYWVSSATFGLFQSWVFDWWERQRALKRRVQLASDSPSPSVPTPAVPTPAVPRQRKKSRQ</sequence>
<name>A0A4Z0AC12_9AGAM</name>
<evidence type="ECO:0000256" key="1">
    <source>
        <dbReference type="ARBA" id="ARBA00004141"/>
    </source>
</evidence>
<proteinExistence type="inferred from homology"/>
<dbReference type="GO" id="GO:0032977">
    <property type="term" value="F:membrane insertase activity"/>
    <property type="evidence" value="ECO:0007669"/>
    <property type="project" value="InterPro"/>
</dbReference>